<dbReference type="Pfam" id="PF19279">
    <property type="entry name" value="YegS_C"/>
    <property type="match status" value="1"/>
</dbReference>
<dbReference type="SUPFAM" id="SSF111331">
    <property type="entry name" value="NAD kinase/diacylglycerol kinase-like"/>
    <property type="match status" value="1"/>
</dbReference>
<dbReference type="AlphaFoldDB" id="A0ABD1G089"/>
<name>A0ABD1G089_SALDI</name>
<keyword evidence="2" id="KW-0808">Transferase</keyword>
<dbReference type="InterPro" id="IPR050187">
    <property type="entry name" value="Lipid_Phosphate_FormReg"/>
</dbReference>
<evidence type="ECO:0000313" key="2">
    <source>
        <dbReference type="EMBL" id="KAL1537477.1"/>
    </source>
</evidence>
<dbReference type="Gene3D" id="2.60.200.40">
    <property type="match status" value="1"/>
</dbReference>
<keyword evidence="2" id="KW-0418">Kinase</keyword>
<protein>
    <submittedName>
        <fullName evidence="2">Sphingosine kinase 1</fullName>
        <ecNumber evidence="2">2.7.1.91</ecNumber>
    </submittedName>
</protein>
<dbReference type="InterPro" id="IPR045540">
    <property type="entry name" value="YegS/DAGK_C"/>
</dbReference>
<comment type="caution">
    <text evidence="2">The sequence shown here is derived from an EMBL/GenBank/DDBJ whole genome shotgun (WGS) entry which is preliminary data.</text>
</comment>
<keyword evidence="3" id="KW-1185">Reference proteome</keyword>
<reference evidence="2 3" key="1">
    <citation type="submission" date="2024-06" db="EMBL/GenBank/DDBJ databases">
        <title>A chromosome level genome sequence of Diviner's sage (Salvia divinorum).</title>
        <authorList>
            <person name="Ford S.A."/>
            <person name="Ro D.-K."/>
            <person name="Ness R.W."/>
            <person name="Phillips M.A."/>
        </authorList>
    </citation>
    <scope>NUCLEOTIDE SEQUENCE [LARGE SCALE GENOMIC DNA]</scope>
    <source>
        <strain evidence="2">SAF-2024a</strain>
        <tissue evidence="2">Leaf</tissue>
    </source>
</reference>
<gene>
    <name evidence="2" type="primary">SPHK1</name>
    <name evidence="2" type="ORF">AAHA92_29985</name>
</gene>
<evidence type="ECO:0000313" key="3">
    <source>
        <dbReference type="Proteomes" id="UP001567538"/>
    </source>
</evidence>
<evidence type="ECO:0000259" key="1">
    <source>
        <dbReference type="Pfam" id="PF19279"/>
    </source>
</evidence>
<organism evidence="2 3">
    <name type="scientific">Salvia divinorum</name>
    <name type="common">Maria pastora</name>
    <name type="synonym">Diviner's sage</name>
    <dbReference type="NCBI Taxonomy" id="28513"/>
    <lineage>
        <taxon>Eukaryota</taxon>
        <taxon>Viridiplantae</taxon>
        <taxon>Streptophyta</taxon>
        <taxon>Embryophyta</taxon>
        <taxon>Tracheophyta</taxon>
        <taxon>Spermatophyta</taxon>
        <taxon>Magnoliopsida</taxon>
        <taxon>eudicotyledons</taxon>
        <taxon>Gunneridae</taxon>
        <taxon>Pentapetalae</taxon>
        <taxon>asterids</taxon>
        <taxon>lamiids</taxon>
        <taxon>Lamiales</taxon>
        <taxon>Lamiaceae</taxon>
        <taxon>Nepetoideae</taxon>
        <taxon>Mentheae</taxon>
        <taxon>Salviinae</taxon>
        <taxon>Salvia</taxon>
        <taxon>Salvia subgen. Calosphace</taxon>
    </lineage>
</organism>
<dbReference type="PANTHER" id="PTHR12358:SF31">
    <property type="entry name" value="ACYLGLYCEROL KINASE, MITOCHONDRIAL"/>
    <property type="match status" value="1"/>
</dbReference>
<sequence length="132" mass="14407">MIDGPFVSIWLHNVPWGAHDTKAAPDADFSDGCLDLIMIKESPKLPLLKLMSELNRGGHVKSPHVSYLKVKAFILQPGPRADDPTKGGIVDVDGEVLARGRGAYKCEEVTLMRYERLLIGIDQGLAALFAPN</sequence>
<accession>A0ABD1G089</accession>
<dbReference type="Proteomes" id="UP001567538">
    <property type="component" value="Unassembled WGS sequence"/>
</dbReference>
<feature type="domain" description="YegS/DAGK C-terminal" evidence="1">
    <location>
        <begin position="21"/>
        <end position="99"/>
    </location>
</feature>
<dbReference type="EMBL" id="JBEAFC010000011">
    <property type="protein sequence ID" value="KAL1537477.1"/>
    <property type="molecule type" value="Genomic_DNA"/>
</dbReference>
<dbReference type="PANTHER" id="PTHR12358">
    <property type="entry name" value="SPHINGOSINE KINASE"/>
    <property type="match status" value="1"/>
</dbReference>
<dbReference type="GO" id="GO:0008481">
    <property type="term" value="F:sphingosine kinase activity"/>
    <property type="evidence" value="ECO:0007669"/>
    <property type="project" value="UniProtKB-EC"/>
</dbReference>
<dbReference type="InterPro" id="IPR016064">
    <property type="entry name" value="NAD/diacylglycerol_kinase_sf"/>
</dbReference>
<proteinExistence type="predicted"/>
<dbReference type="EC" id="2.7.1.91" evidence="2"/>